<evidence type="ECO:0000313" key="2">
    <source>
        <dbReference type="EMBL" id="SJM63804.1"/>
    </source>
</evidence>
<dbReference type="EMBL" id="FUIE01000051">
    <property type="protein sequence ID" value="SJM63804.1"/>
    <property type="molecule type" value="Genomic_DNA"/>
</dbReference>
<evidence type="ECO:0000313" key="3">
    <source>
        <dbReference type="Proteomes" id="UP000195766"/>
    </source>
</evidence>
<accession>A0A1R4G6J2</accession>
<dbReference type="RefSeq" id="WP_087140801.1">
    <property type="nucleotide sequence ID" value="NZ_FUIE01000051.1"/>
</dbReference>
<name>A0A1R4G6J2_BREDI</name>
<reference evidence="2 3" key="1">
    <citation type="submission" date="2017-02" db="EMBL/GenBank/DDBJ databases">
        <authorList>
            <person name="Peterson S.W."/>
        </authorList>
    </citation>
    <scope>NUCLEOTIDE SEQUENCE [LARGE SCALE GENOMIC DNA]</scope>
    <source>
        <strain evidence="2 3">3F5N</strain>
    </source>
</reference>
<organism evidence="2 3">
    <name type="scientific">Brevundimonas diminuta 3F5N</name>
    <dbReference type="NCBI Taxonomy" id="1255603"/>
    <lineage>
        <taxon>Bacteria</taxon>
        <taxon>Pseudomonadati</taxon>
        <taxon>Pseudomonadota</taxon>
        <taxon>Alphaproteobacteria</taxon>
        <taxon>Caulobacterales</taxon>
        <taxon>Caulobacteraceae</taxon>
        <taxon>Brevundimonas</taxon>
    </lineage>
</organism>
<dbReference type="AlphaFoldDB" id="A0A1R4G6J2"/>
<feature type="transmembrane region" description="Helical" evidence="1">
    <location>
        <begin position="12"/>
        <end position="36"/>
    </location>
</feature>
<keyword evidence="1" id="KW-1133">Transmembrane helix</keyword>
<keyword evidence="1" id="KW-0472">Membrane</keyword>
<protein>
    <submittedName>
        <fullName evidence="2">Uncharacterized protein</fullName>
    </submittedName>
</protein>
<keyword evidence="1" id="KW-0812">Transmembrane</keyword>
<evidence type="ECO:0000256" key="1">
    <source>
        <dbReference type="SAM" id="Phobius"/>
    </source>
</evidence>
<dbReference type="Proteomes" id="UP000195766">
    <property type="component" value="Unassembled WGS sequence"/>
</dbReference>
<sequence>MTGRFLRVLTPLGWWATMLAVGVLLLIVGRGLGLSWDPLHLQARRMEAIQQRLSRAEAEASARSLEAAARGRQVESLDAFHRNAKAVTQATVAAEIRARTADDTDTPLDPDRAQRLRDHDRELCRLAPVIAGCAAPVDPG</sequence>
<proteinExistence type="predicted"/>
<gene>
    <name evidence="2" type="ORF">FM111_09905</name>
</gene>